<evidence type="ECO:0000313" key="1">
    <source>
        <dbReference type="EMBL" id="SCB96999.1"/>
    </source>
</evidence>
<dbReference type="AlphaFoldDB" id="A0A1C4AQZ0"/>
<sequence>MSATLAILTIGVVPVEETLPLLTEHVSAQQITHISLLGKMSPDEVRSEYRVEAGDVAIPTRLQDDSLGMLSRAKVERDLQSIIEVLDNQGYDVILLLSTADIQGLVARNAILVEPQRIIPPLVASIVDGHQVGVMVPIPELMAQQKRKWQVLENEPYYVLAHPWLATESELISAGKTLLEQGADVLMLDCLGFHQKHRDLLQKALDVPVLLSNVLAARLASELLV</sequence>
<dbReference type="OrthoDB" id="9798683at2"/>
<dbReference type="InterPro" id="IPR010843">
    <property type="entry name" value="Uncharacterised_AroM"/>
</dbReference>
<dbReference type="Pfam" id="PF07302">
    <property type="entry name" value="AroM"/>
    <property type="match status" value="1"/>
</dbReference>
<gene>
    <name evidence="1" type="ORF">GA0061071_103260</name>
</gene>
<name>A0A1C4AQZ0_9ENTR</name>
<proteinExistence type="predicted"/>
<dbReference type="Proteomes" id="UP000198975">
    <property type="component" value="Unassembled WGS sequence"/>
</dbReference>
<accession>A0A1C4AQZ0</accession>
<dbReference type="RefSeq" id="WP_061497266.1">
    <property type="nucleotide sequence ID" value="NZ_CP115659.1"/>
</dbReference>
<organism evidence="1 2">
    <name type="scientific">Kosakonia oryzendophytica</name>
    <dbReference type="NCBI Taxonomy" id="1005665"/>
    <lineage>
        <taxon>Bacteria</taxon>
        <taxon>Pseudomonadati</taxon>
        <taxon>Pseudomonadota</taxon>
        <taxon>Gammaproteobacteria</taxon>
        <taxon>Enterobacterales</taxon>
        <taxon>Enterobacteriaceae</taxon>
        <taxon>Kosakonia</taxon>
    </lineage>
</organism>
<protein>
    <submittedName>
        <fullName evidence="1">Protein AroM</fullName>
    </submittedName>
</protein>
<keyword evidence="2" id="KW-1185">Reference proteome</keyword>
<reference evidence="2" key="1">
    <citation type="submission" date="2016-08" db="EMBL/GenBank/DDBJ databases">
        <authorList>
            <person name="Varghese N."/>
            <person name="Submissions Spin"/>
        </authorList>
    </citation>
    <scope>NUCLEOTIDE SEQUENCE [LARGE SCALE GENOMIC DNA]</scope>
    <source>
        <strain evidence="2">REICA_082</strain>
    </source>
</reference>
<dbReference type="NCBIfam" id="NF007788">
    <property type="entry name" value="PRK10481.1"/>
    <property type="match status" value="1"/>
</dbReference>
<dbReference type="EMBL" id="FMAY01000003">
    <property type="protein sequence ID" value="SCB96999.1"/>
    <property type="molecule type" value="Genomic_DNA"/>
</dbReference>
<evidence type="ECO:0000313" key="2">
    <source>
        <dbReference type="Proteomes" id="UP000198975"/>
    </source>
</evidence>